<evidence type="ECO:0008006" key="3">
    <source>
        <dbReference type="Google" id="ProtNLM"/>
    </source>
</evidence>
<dbReference type="AlphaFoldDB" id="A0A445F796"/>
<dbReference type="Proteomes" id="UP000289340">
    <property type="component" value="Chromosome 20"/>
</dbReference>
<dbReference type="PANTHER" id="PTHR47270:SF13">
    <property type="entry name" value="HEAVY CHAIN-LIKE PROTEIN, PUTATIVE-RELATED"/>
    <property type="match status" value="1"/>
</dbReference>
<dbReference type="EMBL" id="QZWG01000020">
    <property type="protein sequence ID" value="RZB44711.1"/>
    <property type="molecule type" value="Genomic_DNA"/>
</dbReference>
<proteinExistence type="predicted"/>
<comment type="caution">
    <text evidence="1">The sequence shown here is derived from an EMBL/GenBank/DDBJ whole genome shotgun (WGS) entry which is preliminary data.</text>
</comment>
<evidence type="ECO:0000313" key="2">
    <source>
        <dbReference type="Proteomes" id="UP000289340"/>
    </source>
</evidence>
<gene>
    <name evidence="1" type="ORF">D0Y65_054567</name>
</gene>
<sequence length="106" mass="11930">GLKCPCFIGVEAYYENGKQLKDGKGKSKICNLSRHGRDKFQERLDFKFSDFQALEIEKGWNNLFVSIISIETGETIAKSGKATVQNGECCWEDSILSTIWISDDSL</sequence>
<keyword evidence="2" id="KW-1185">Reference proteome</keyword>
<dbReference type="PANTHER" id="PTHR47270">
    <property type="entry name" value="PROTEIN MLP1-LIKE"/>
    <property type="match status" value="1"/>
</dbReference>
<organism evidence="1 2">
    <name type="scientific">Glycine soja</name>
    <name type="common">Wild soybean</name>
    <dbReference type="NCBI Taxonomy" id="3848"/>
    <lineage>
        <taxon>Eukaryota</taxon>
        <taxon>Viridiplantae</taxon>
        <taxon>Streptophyta</taxon>
        <taxon>Embryophyta</taxon>
        <taxon>Tracheophyta</taxon>
        <taxon>Spermatophyta</taxon>
        <taxon>Magnoliopsida</taxon>
        <taxon>eudicotyledons</taxon>
        <taxon>Gunneridae</taxon>
        <taxon>Pentapetalae</taxon>
        <taxon>rosids</taxon>
        <taxon>fabids</taxon>
        <taxon>Fabales</taxon>
        <taxon>Fabaceae</taxon>
        <taxon>Papilionoideae</taxon>
        <taxon>50 kb inversion clade</taxon>
        <taxon>NPAAA clade</taxon>
        <taxon>indigoferoid/millettioid clade</taxon>
        <taxon>Phaseoleae</taxon>
        <taxon>Glycine</taxon>
        <taxon>Glycine subgen. Soja</taxon>
    </lineage>
</organism>
<protein>
    <recommendedName>
        <fullName evidence="3">C2 NT-type domain-containing protein</fullName>
    </recommendedName>
</protein>
<evidence type="ECO:0000313" key="1">
    <source>
        <dbReference type="EMBL" id="RZB44711.1"/>
    </source>
</evidence>
<name>A0A445F796_GLYSO</name>
<reference evidence="1 2" key="1">
    <citation type="submission" date="2018-09" db="EMBL/GenBank/DDBJ databases">
        <title>A high-quality reference genome of wild soybean provides a powerful tool to mine soybean genomes.</title>
        <authorList>
            <person name="Xie M."/>
            <person name="Chung C.Y.L."/>
            <person name="Li M.-W."/>
            <person name="Wong F.-L."/>
            <person name="Chan T.-F."/>
            <person name="Lam H.-M."/>
        </authorList>
    </citation>
    <scope>NUCLEOTIDE SEQUENCE [LARGE SCALE GENOMIC DNA]</scope>
    <source>
        <strain evidence="2">cv. W05</strain>
        <tissue evidence="1">Hypocotyl of etiolated seedlings</tissue>
    </source>
</reference>
<feature type="non-terminal residue" evidence="1">
    <location>
        <position position="1"/>
    </location>
</feature>
<accession>A0A445F796</accession>